<sequence>MARGRGIFLVYTDIPAQHEDDFNKWYNEEHIPELLAVPGILDAARYVAIKGGPKYLAAYELESVDVIQSDAFKNRPRTPWGERVSPSIIGQNLTRVVGEQIFPADIEMPDRAMPPALQIGRMSVPPEADAEWNTWYNGEYIPGYRQVPGVIYARRYRVVEGFTGYTTVYEFENEKVSETEPWAHQQKTSSPNSPRMREVMTHAEGSPGVYMRI</sequence>
<organism evidence="1 2">
    <name type="scientific">Entotheonella factor</name>
    <dbReference type="NCBI Taxonomy" id="1429438"/>
    <lineage>
        <taxon>Bacteria</taxon>
        <taxon>Pseudomonadati</taxon>
        <taxon>Nitrospinota/Tectimicrobiota group</taxon>
        <taxon>Candidatus Tectimicrobiota</taxon>
        <taxon>Candidatus Entotheonellia</taxon>
        <taxon>Candidatus Entotheonellales</taxon>
        <taxon>Candidatus Entotheonellaceae</taxon>
        <taxon>Candidatus Entotheonella</taxon>
    </lineage>
</organism>
<name>W4LEI5_ENTF1</name>
<evidence type="ECO:0000313" key="1">
    <source>
        <dbReference type="EMBL" id="ETW95756.1"/>
    </source>
</evidence>
<dbReference type="InterPro" id="IPR011008">
    <property type="entry name" value="Dimeric_a/b-barrel"/>
</dbReference>
<evidence type="ECO:0008006" key="3">
    <source>
        <dbReference type="Google" id="ProtNLM"/>
    </source>
</evidence>
<dbReference type="EMBL" id="AZHW01000874">
    <property type="protein sequence ID" value="ETW95756.1"/>
    <property type="molecule type" value="Genomic_DNA"/>
</dbReference>
<evidence type="ECO:0000313" key="2">
    <source>
        <dbReference type="Proteomes" id="UP000019141"/>
    </source>
</evidence>
<gene>
    <name evidence="1" type="ORF">ETSY1_29310</name>
</gene>
<dbReference type="AlphaFoldDB" id="W4LEI5"/>
<keyword evidence="2" id="KW-1185">Reference proteome</keyword>
<dbReference type="SUPFAM" id="SSF54909">
    <property type="entry name" value="Dimeric alpha+beta barrel"/>
    <property type="match status" value="1"/>
</dbReference>
<comment type="caution">
    <text evidence="1">The sequence shown here is derived from an EMBL/GenBank/DDBJ whole genome shotgun (WGS) entry which is preliminary data.</text>
</comment>
<dbReference type="HOGENOM" id="CLU_073903_0_0_7"/>
<accession>W4LEI5</accession>
<protein>
    <recommendedName>
        <fullName evidence="3">EthD domain-containing protein</fullName>
    </recommendedName>
</protein>
<proteinExistence type="predicted"/>
<reference evidence="1 2" key="1">
    <citation type="journal article" date="2014" name="Nature">
        <title>An environmental bacterial taxon with a large and distinct metabolic repertoire.</title>
        <authorList>
            <person name="Wilson M.C."/>
            <person name="Mori T."/>
            <person name="Ruckert C."/>
            <person name="Uria A.R."/>
            <person name="Helf M.J."/>
            <person name="Takada K."/>
            <person name="Gernert C."/>
            <person name="Steffens U.A."/>
            <person name="Heycke N."/>
            <person name="Schmitt S."/>
            <person name="Rinke C."/>
            <person name="Helfrich E.J."/>
            <person name="Brachmann A.O."/>
            <person name="Gurgui C."/>
            <person name="Wakimoto T."/>
            <person name="Kracht M."/>
            <person name="Crusemann M."/>
            <person name="Hentschel U."/>
            <person name="Abe I."/>
            <person name="Matsunaga S."/>
            <person name="Kalinowski J."/>
            <person name="Takeyama H."/>
            <person name="Piel J."/>
        </authorList>
    </citation>
    <scope>NUCLEOTIDE SEQUENCE [LARGE SCALE GENOMIC DNA]</scope>
    <source>
        <strain evidence="2">TSY1</strain>
    </source>
</reference>
<dbReference type="Proteomes" id="UP000019141">
    <property type="component" value="Unassembled WGS sequence"/>
</dbReference>